<dbReference type="GO" id="GO:0043565">
    <property type="term" value="F:sequence-specific DNA binding"/>
    <property type="evidence" value="ECO:0007669"/>
    <property type="project" value="InterPro"/>
</dbReference>
<evidence type="ECO:0000259" key="1">
    <source>
        <dbReference type="SMART" id="SM00760"/>
    </source>
</evidence>
<dbReference type="InterPro" id="IPR010921">
    <property type="entry name" value="Trp_repressor/repl_initiator"/>
</dbReference>
<dbReference type="EMBL" id="FQVC01000001">
    <property type="protein sequence ID" value="SHE40312.1"/>
    <property type="molecule type" value="Genomic_DNA"/>
</dbReference>
<dbReference type="AlphaFoldDB" id="A0A1M4T6Z6"/>
<dbReference type="RefSeq" id="WP_072866437.1">
    <property type="nucleotide sequence ID" value="NZ_FQVC01000001.1"/>
</dbReference>
<reference evidence="2 3" key="1">
    <citation type="submission" date="2016-11" db="EMBL/GenBank/DDBJ databases">
        <authorList>
            <person name="Jaros S."/>
            <person name="Januszkiewicz K."/>
            <person name="Wedrychowicz H."/>
        </authorList>
    </citation>
    <scope>NUCLEOTIDE SEQUENCE [LARGE SCALE GENOMIC DNA]</scope>
    <source>
        <strain evidence="2 3">DSM 17137</strain>
    </source>
</reference>
<dbReference type="OrthoDB" id="8480222at2"/>
<dbReference type="CDD" id="cd06571">
    <property type="entry name" value="Bac_DnaA_C"/>
    <property type="match status" value="1"/>
</dbReference>
<proteinExistence type="predicted"/>
<dbReference type="GO" id="GO:0006270">
    <property type="term" value="P:DNA replication initiation"/>
    <property type="evidence" value="ECO:0007669"/>
    <property type="project" value="InterPro"/>
</dbReference>
<sequence>MYKALETRGDKCNTRSRARRKRTAAGHDWACDHVIALVAREKSVSIRLLMHRSRCRNATARARQLAMYLSHVVLGRSLKAVGDAFGRDRTTVSHACALIEDMRDDPRFDDEVSALELRIETTVAGLERESCDAY</sequence>
<feature type="domain" description="Chromosomal replication initiator DnaA C-terminal" evidence="1">
    <location>
        <begin position="30"/>
        <end position="99"/>
    </location>
</feature>
<evidence type="ECO:0000313" key="3">
    <source>
        <dbReference type="Proteomes" id="UP000184533"/>
    </source>
</evidence>
<name>A0A1M4T6Z6_9HYPH</name>
<dbReference type="Pfam" id="PF08299">
    <property type="entry name" value="Bac_DnaA_C"/>
    <property type="match status" value="1"/>
</dbReference>
<dbReference type="InterPro" id="IPR013159">
    <property type="entry name" value="DnaA_C"/>
</dbReference>
<organism evidence="2 3">
    <name type="scientific">Devosia limi DSM 17137</name>
    <dbReference type="NCBI Taxonomy" id="1121477"/>
    <lineage>
        <taxon>Bacteria</taxon>
        <taxon>Pseudomonadati</taxon>
        <taxon>Pseudomonadota</taxon>
        <taxon>Alphaproteobacteria</taxon>
        <taxon>Hyphomicrobiales</taxon>
        <taxon>Devosiaceae</taxon>
        <taxon>Devosia</taxon>
    </lineage>
</organism>
<dbReference type="GO" id="GO:0006275">
    <property type="term" value="P:regulation of DNA replication"/>
    <property type="evidence" value="ECO:0007669"/>
    <property type="project" value="InterPro"/>
</dbReference>
<dbReference type="Proteomes" id="UP000184533">
    <property type="component" value="Unassembled WGS sequence"/>
</dbReference>
<dbReference type="SMART" id="SM00760">
    <property type="entry name" value="Bac_DnaA_C"/>
    <property type="match status" value="1"/>
</dbReference>
<dbReference type="Gene3D" id="1.10.1750.10">
    <property type="match status" value="1"/>
</dbReference>
<evidence type="ECO:0000313" key="2">
    <source>
        <dbReference type="EMBL" id="SHE40312.1"/>
    </source>
</evidence>
<dbReference type="GO" id="GO:0005524">
    <property type="term" value="F:ATP binding"/>
    <property type="evidence" value="ECO:0007669"/>
    <property type="project" value="InterPro"/>
</dbReference>
<protein>
    <submittedName>
        <fullName evidence="2">DnaA protein helix-turn-helix</fullName>
    </submittedName>
</protein>
<gene>
    <name evidence="2" type="ORF">SAMN02745223_00289</name>
</gene>
<accession>A0A1M4T6Z6</accession>
<dbReference type="SUPFAM" id="SSF48295">
    <property type="entry name" value="TrpR-like"/>
    <property type="match status" value="1"/>
</dbReference>